<accession>A0AB39QER2</accession>
<evidence type="ECO:0008006" key="5">
    <source>
        <dbReference type="Google" id="ProtNLM"/>
    </source>
</evidence>
<feature type="signal peptide" evidence="3">
    <location>
        <begin position="1"/>
        <end position="40"/>
    </location>
</feature>
<reference evidence="4" key="1">
    <citation type="submission" date="2024-07" db="EMBL/GenBank/DDBJ databases">
        <authorList>
            <person name="Yu S.T."/>
        </authorList>
    </citation>
    <scope>NUCLEOTIDE SEQUENCE</scope>
    <source>
        <strain evidence="4">R39</strain>
    </source>
</reference>
<feature type="transmembrane region" description="Helical" evidence="2">
    <location>
        <begin position="388"/>
        <end position="409"/>
    </location>
</feature>
<dbReference type="AlphaFoldDB" id="A0AB39QER2"/>
<organism evidence="4">
    <name type="scientific">Streptomyces sp. R39</name>
    <dbReference type="NCBI Taxonomy" id="3238631"/>
    <lineage>
        <taxon>Bacteria</taxon>
        <taxon>Bacillati</taxon>
        <taxon>Actinomycetota</taxon>
        <taxon>Actinomycetes</taxon>
        <taxon>Kitasatosporales</taxon>
        <taxon>Streptomycetaceae</taxon>
        <taxon>Streptomyces</taxon>
    </lineage>
</organism>
<keyword evidence="2" id="KW-0812">Transmembrane</keyword>
<gene>
    <name evidence="4" type="ORF">AB5J52_01325</name>
</gene>
<proteinExistence type="predicted"/>
<dbReference type="RefSeq" id="WP_369220756.1">
    <property type="nucleotide sequence ID" value="NZ_CP163441.1"/>
</dbReference>
<feature type="compositionally biased region" description="Basic and acidic residues" evidence="1">
    <location>
        <begin position="305"/>
        <end position="318"/>
    </location>
</feature>
<dbReference type="EMBL" id="CP163441">
    <property type="protein sequence ID" value="XDQ41012.1"/>
    <property type="molecule type" value="Genomic_DNA"/>
</dbReference>
<evidence type="ECO:0000256" key="2">
    <source>
        <dbReference type="SAM" id="Phobius"/>
    </source>
</evidence>
<keyword evidence="2" id="KW-0472">Membrane</keyword>
<evidence type="ECO:0000256" key="1">
    <source>
        <dbReference type="SAM" id="MobiDB-lite"/>
    </source>
</evidence>
<keyword evidence="3" id="KW-0732">Signal</keyword>
<evidence type="ECO:0000256" key="3">
    <source>
        <dbReference type="SAM" id="SignalP"/>
    </source>
</evidence>
<keyword evidence="2" id="KW-1133">Transmembrane helix</keyword>
<sequence>MPMLRPDRRASRTSRASRAAAAALGAAGLIALAAAPAAFADDAEPELVVGGIEPVDGLKPGSTFDVPVTVANKGTATAAKVWVTYAVTRGLDFAEVPSNCWTQHVRSYDEMPERWTAVCEYDRPAQPGVLYTPETPLRVKALDRALDDELRVKVDWNAPWPDENGDDPVAGTAPAVKLAETQTGVAGSKRVVDVPVTSVNTADFQVTGAALKGSVGETVPMKLEFTNAGPAWVRSTTVKVVVTPPAGTSVVKVAAFCRADGHVYYCGMRQPAYNEGGHENYTFQLRIDKRVPHAKGSVALSPEARPFDPDKTNDKADITLDVTGGDPTGTPGGPGGSGTPTSSPTDGSTSGSGGSSGSSGSAGGGSSSPADDGTTPPDGNLAATGSPALPIAGAAAAAMVAGAGTLVLVRRRRNQNPG</sequence>
<feature type="compositionally biased region" description="Gly residues" evidence="1">
    <location>
        <begin position="326"/>
        <end position="338"/>
    </location>
</feature>
<feature type="compositionally biased region" description="Low complexity" evidence="1">
    <location>
        <begin position="339"/>
        <end position="349"/>
    </location>
</feature>
<feature type="region of interest" description="Disordered" evidence="1">
    <location>
        <begin position="297"/>
        <end position="387"/>
    </location>
</feature>
<feature type="chain" id="PRO_5044210763" description="LPXTG cell wall anchor domain-containing protein" evidence="3">
    <location>
        <begin position="41"/>
        <end position="418"/>
    </location>
</feature>
<evidence type="ECO:0000313" key="4">
    <source>
        <dbReference type="EMBL" id="XDQ41012.1"/>
    </source>
</evidence>
<name>A0AB39QER2_9ACTN</name>
<protein>
    <recommendedName>
        <fullName evidence="5">LPXTG cell wall anchor domain-containing protein</fullName>
    </recommendedName>
</protein>
<feature type="compositionally biased region" description="Gly residues" evidence="1">
    <location>
        <begin position="350"/>
        <end position="366"/>
    </location>
</feature>